<keyword evidence="2 7" id="KW-0540">Nuclease</keyword>
<comment type="caution">
    <text evidence="8">The sequence shown here is derived from an EMBL/GenBank/DDBJ whole genome shotgun (WGS) entry which is preliminary data.</text>
</comment>
<keyword evidence="9" id="KW-1185">Reference proteome</keyword>
<reference evidence="8 9" key="1">
    <citation type="submission" date="2019-08" db="EMBL/GenBank/DDBJ databases">
        <title>Genomes of Subsaximicrobium wynnwilliamsii strains.</title>
        <authorList>
            <person name="Bowman J.P."/>
        </authorList>
    </citation>
    <scope>NUCLEOTIDE SEQUENCE [LARGE SCALE GENOMIC DNA]</scope>
    <source>
        <strain evidence="8 9">2-80-2</strain>
    </source>
</reference>
<keyword evidence="7" id="KW-0698">rRNA processing</keyword>
<proteinExistence type="inferred from homology"/>
<keyword evidence="5 7" id="KW-0378">Hydrolase</keyword>
<keyword evidence="3 7" id="KW-0479">Metal-binding</keyword>
<feature type="binding site" evidence="7">
    <location>
        <position position="115"/>
    </location>
    <ligand>
        <name>Zn(2+)</name>
        <dbReference type="ChEBI" id="CHEBI:29105"/>
        <note>catalytic</note>
    </ligand>
</feature>
<feature type="binding site" evidence="7">
    <location>
        <position position="105"/>
    </location>
    <ligand>
        <name>Zn(2+)</name>
        <dbReference type="ChEBI" id="CHEBI:29105"/>
        <note>catalytic</note>
    </ligand>
</feature>
<comment type="similarity">
    <text evidence="1 7">Belongs to the endoribonuclease YbeY family.</text>
</comment>
<dbReference type="Proteomes" id="UP000321578">
    <property type="component" value="Unassembled WGS sequence"/>
</dbReference>
<gene>
    <name evidence="7 8" type="primary">ybeY</name>
    <name evidence="8" type="ORF">ESY86_08060</name>
</gene>
<keyword evidence="7" id="KW-0963">Cytoplasm</keyword>
<sequence length="135" mass="15958">MINFNYETEFKLTNETNLAAWLTSVIASEEHKEGEINYVFCDDDYLHKLNLEFLEHDTLTDIISFDYSIGKELHGDIYISVERVRENASEYSTDFEEELQRVMVHGILHYCGYKDKTESEQNAMRAKEDLYLIRL</sequence>
<comment type="cofactor">
    <cofactor evidence="7">
        <name>Zn(2+)</name>
        <dbReference type="ChEBI" id="CHEBI:29105"/>
    </cofactor>
    <text evidence="7">Binds 1 zinc ion.</text>
</comment>
<dbReference type="SUPFAM" id="SSF55486">
    <property type="entry name" value="Metalloproteases ('zincins'), catalytic domain"/>
    <property type="match status" value="1"/>
</dbReference>
<dbReference type="AlphaFoldDB" id="A0A5C6ZKN5"/>
<keyword evidence="7" id="KW-0690">Ribosome biogenesis</keyword>
<evidence type="ECO:0000313" key="9">
    <source>
        <dbReference type="Proteomes" id="UP000321578"/>
    </source>
</evidence>
<dbReference type="GO" id="GO:0008270">
    <property type="term" value="F:zinc ion binding"/>
    <property type="evidence" value="ECO:0007669"/>
    <property type="project" value="UniProtKB-UniRule"/>
</dbReference>
<dbReference type="GO" id="GO:0005737">
    <property type="term" value="C:cytoplasm"/>
    <property type="evidence" value="ECO:0007669"/>
    <property type="project" value="UniProtKB-SubCell"/>
</dbReference>
<comment type="function">
    <text evidence="7">Single strand-specific metallo-endoribonuclease involved in late-stage 70S ribosome quality control and in maturation of the 3' terminus of the 16S rRNA.</text>
</comment>
<accession>A0A5C6ZKN5</accession>
<evidence type="ECO:0000256" key="3">
    <source>
        <dbReference type="ARBA" id="ARBA00022723"/>
    </source>
</evidence>
<dbReference type="GO" id="GO:0004521">
    <property type="term" value="F:RNA endonuclease activity"/>
    <property type="evidence" value="ECO:0007669"/>
    <property type="project" value="UniProtKB-UniRule"/>
</dbReference>
<evidence type="ECO:0000256" key="4">
    <source>
        <dbReference type="ARBA" id="ARBA00022759"/>
    </source>
</evidence>
<dbReference type="NCBIfam" id="TIGR00043">
    <property type="entry name" value="rRNA maturation RNase YbeY"/>
    <property type="match status" value="1"/>
</dbReference>
<dbReference type="InterPro" id="IPR023091">
    <property type="entry name" value="MetalPrtase_cat_dom_sf_prd"/>
</dbReference>
<dbReference type="RefSeq" id="WP_147086083.1">
    <property type="nucleotide sequence ID" value="NZ_VORM01000019.1"/>
</dbReference>
<evidence type="ECO:0000256" key="1">
    <source>
        <dbReference type="ARBA" id="ARBA00010875"/>
    </source>
</evidence>
<dbReference type="HAMAP" id="MF_00009">
    <property type="entry name" value="Endoribonucl_YbeY"/>
    <property type="match status" value="1"/>
</dbReference>
<keyword evidence="4 7" id="KW-0255">Endonuclease</keyword>
<organism evidence="8 9">
    <name type="scientific">Subsaximicrobium wynnwilliamsii</name>
    <dbReference type="NCBI Taxonomy" id="291179"/>
    <lineage>
        <taxon>Bacteria</taxon>
        <taxon>Pseudomonadati</taxon>
        <taxon>Bacteroidota</taxon>
        <taxon>Flavobacteriia</taxon>
        <taxon>Flavobacteriales</taxon>
        <taxon>Flavobacteriaceae</taxon>
        <taxon>Subsaximicrobium</taxon>
    </lineage>
</organism>
<evidence type="ECO:0000256" key="6">
    <source>
        <dbReference type="ARBA" id="ARBA00022833"/>
    </source>
</evidence>
<dbReference type="Gene3D" id="3.40.390.30">
    <property type="entry name" value="Metalloproteases ('zincins'), catalytic domain"/>
    <property type="match status" value="1"/>
</dbReference>
<protein>
    <recommendedName>
        <fullName evidence="7">Endoribonuclease YbeY</fullName>
        <ecNumber evidence="7">3.1.-.-</ecNumber>
    </recommendedName>
</protein>
<evidence type="ECO:0000256" key="5">
    <source>
        <dbReference type="ARBA" id="ARBA00022801"/>
    </source>
</evidence>
<comment type="subcellular location">
    <subcellularLocation>
        <location evidence="7">Cytoplasm</location>
    </subcellularLocation>
</comment>
<dbReference type="PANTHER" id="PTHR46986:SF1">
    <property type="entry name" value="ENDORIBONUCLEASE YBEY, CHLOROPLASTIC"/>
    <property type="match status" value="1"/>
</dbReference>
<evidence type="ECO:0000256" key="7">
    <source>
        <dbReference type="HAMAP-Rule" id="MF_00009"/>
    </source>
</evidence>
<feature type="binding site" evidence="7">
    <location>
        <position position="109"/>
    </location>
    <ligand>
        <name>Zn(2+)</name>
        <dbReference type="ChEBI" id="CHEBI:29105"/>
        <note>catalytic</note>
    </ligand>
</feature>
<dbReference type="GO" id="GO:0006364">
    <property type="term" value="P:rRNA processing"/>
    <property type="evidence" value="ECO:0007669"/>
    <property type="project" value="UniProtKB-UniRule"/>
</dbReference>
<dbReference type="GO" id="GO:0004222">
    <property type="term" value="F:metalloendopeptidase activity"/>
    <property type="evidence" value="ECO:0007669"/>
    <property type="project" value="InterPro"/>
</dbReference>
<dbReference type="OrthoDB" id="9811984at2"/>
<dbReference type="PANTHER" id="PTHR46986">
    <property type="entry name" value="ENDORIBONUCLEASE YBEY, CHLOROPLASTIC"/>
    <property type="match status" value="1"/>
</dbReference>
<dbReference type="EMBL" id="VORO01000006">
    <property type="protein sequence ID" value="TXD89725.1"/>
    <property type="molecule type" value="Genomic_DNA"/>
</dbReference>
<evidence type="ECO:0000256" key="2">
    <source>
        <dbReference type="ARBA" id="ARBA00022722"/>
    </source>
</evidence>
<evidence type="ECO:0000313" key="8">
    <source>
        <dbReference type="EMBL" id="TXD89725.1"/>
    </source>
</evidence>
<keyword evidence="6 7" id="KW-0862">Zinc</keyword>
<dbReference type="InterPro" id="IPR002036">
    <property type="entry name" value="YbeY"/>
</dbReference>
<dbReference type="Pfam" id="PF02130">
    <property type="entry name" value="YbeY"/>
    <property type="match status" value="1"/>
</dbReference>
<name>A0A5C6ZKN5_9FLAO</name>
<dbReference type="EC" id="3.1.-.-" evidence="7"/>